<dbReference type="RefSeq" id="WP_014455552.1">
    <property type="nucleotide sequence ID" value="NC_017098.1"/>
</dbReference>
<name>H9UJ76_SPIAZ</name>
<keyword evidence="1" id="KW-0812">Transmembrane</keyword>
<organism evidence="2 3">
    <name type="scientific">Spirochaeta africana (strain ATCC 700263 / DSM 8902 / Z-7692)</name>
    <dbReference type="NCBI Taxonomy" id="889378"/>
    <lineage>
        <taxon>Bacteria</taxon>
        <taxon>Pseudomonadati</taxon>
        <taxon>Spirochaetota</taxon>
        <taxon>Spirochaetia</taxon>
        <taxon>Spirochaetales</taxon>
        <taxon>Spirochaetaceae</taxon>
        <taxon>Spirochaeta</taxon>
    </lineage>
</organism>
<dbReference type="PATRIC" id="fig|889378.3.peg.1501"/>
<sequence>MLNQYILVALIYTAISLIITIAVAIINPKELHGRLISVFFVALVASFAGGIVYTSLQGLFDALASLQNVNVYPPLITATITTVVLLKVMAQRDE</sequence>
<dbReference type="Proteomes" id="UP000007383">
    <property type="component" value="Chromosome"/>
</dbReference>
<dbReference type="KEGG" id="sfc:Spiaf_1510"/>
<feature type="transmembrane region" description="Helical" evidence="1">
    <location>
        <begin position="6"/>
        <end position="26"/>
    </location>
</feature>
<gene>
    <name evidence="2" type="ordered locus">Spiaf_1510</name>
</gene>
<dbReference type="AlphaFoldDB" id="H9UJ76"/>
<reference evidence="3" key="1">
    <citation type="journal article" date="2013" name="Stand. Genomic Sci.">
        <title>Complete genome sequence of the halophilic bacterium Spirochaeta africana type strain (Z-7692(T)) from the alkaline Lake Magadi in the East African Rift.</title>
        <authorList>
            <person name="Liolos K."/>
            <person name="Abt B."/>
            <person name="Scheuner C."/>
            <person name="Teshima H."/>
            <person name="Held B."/>
            <person name="Lapidus A."/>
            <person name="Nolan M."/>
            <person name="Lucas S."/>
            <person name="Deshpande S."/>
            <person name="Cheng J.F."/>
            <person name="Tapia R."/>
            <person name="Goodwin L.A."/>
            <person name="Pitluck S."/>
            <person name="Pagani I."/>
            <person name="Ivanova N."/>
            <person name="Mavromatis K."/>
            <person name="Mikhailova N."/>
            <person name="Huntemann M."/>
            <person name="Pati A."/>
            <person name="Chen A."/>
            <person name="Palaniappan K."/>
            <person name="Land M."/>
            <person name="Rohde M."/>
            <person name="Tindall B.J."/>
            <person name="Detter J.C."/>
            <person name="Goker M."/>
            <person name="Bristow J."/>
            <person name="Eisen J.A."/>
            <person name="Markowitz V."/>
            <person name="Hugenholtz P."/>
            <person name="Woyke T."/>
            <person name="Klenk H.P."/>
            <person name="Kyrpides N.C."/>
        </authorList>
    </citation>
    <scope>NUCLEOTIDE SEQUENCE</scope>
    <source>
        <strain evidence="3">ATCC 700263 / DSM 8902 / Z-7692</strain>
    </source>
</reference>
<feature type="transmembrane region" description="Helical" evidence="1">
    <location>
        <begin position="71"/>
        <end position="90"/>
    </location>
</feature>
<protein>
    <submittedName>
        <fullName evidence="2">Uncharacterized protein</fullName>
    </submittedName>
</protein>
<keyword evidence="1" id="KW-0472">Membrane</keyword>
<keyword evidence="1" id="KW-1133">Transmembrane helix</keyword>
<accession>H9UJ76</accession>
<dbReference type="STRING" id="889378.Spiaf_1510"/>
<dbReference type="HOGENOM" id="CLU_2384668_0_0_12"/>
<keyword evidence="3" id="KW-1185">Reference proteome</keyword>
<evidence type="ECO:0000256" key="1">
    <source>
        <dbReference type="SAM" id="Phobius"/>
    </source>
</evidence>
<dbReference type="EMBL" id="CP003282">
    <property type="protein sequence ID" value="AFG37569.1"/>
    <property type="molecule type" value="Genomic_DNA"/>
</dbReference>
<evidence type="ECO:0000313" key="2">
    <source>
        <dbReference type="EMBL" id="AFG37569.1"/>
    </source>
</evidence>
<proteinExistence type="predicted"/>
<evidence type="ECO:0000313" key="3">
    <source>
        <dbReference type="Proteomes" id="UP000007383"/>
    </source>
</evidence>
<feature type="transmembrane region" description="Helical" evidence="1">
    <location>
        <begin position="38"/>
        <end position="59"/>
    </location>
</feature>